<keyword evidence="1" id="KW-0378">Hydrolase</keyword>
<dbReference type="Gene3D" id="3.40.50.1820">
    <property type="entry name" value="alpha/beta hydrolase"/>
    <property type="match status" value="1"/>
</dbReference>
<name>F0X9Q1_GROCL</name>
<dbReference type="RefSeq" id="XP_014174887.1">
    <property type="nucleotide sequence ID" value="XM_014319412.1"/>
</dbReference>
<organism evidence="5">
    <name type="scientific">Grosmannia clavigera (strain kw1407 / UAMH 11150)</name>
    <name type="common">Blue stain fungus</name>
    <name type="synonym">Graphiocladiella clavigera</name>
    <dbReference type="NCBI Taxonomy" id="655863"/>
    <lineage>
        <taxon>Eukaryota</taxon>
        <taxon>Fungi</taxon>
        <taxon>Dikarya</taxon>
        <taxon>Ascomycota</taxon>
        <taxon>Pezizomycotina</taxon>
        <taxon>Sordariomycetes</taxon>
        <taxon>Sordariomycetidae</taxon>
        <taxon>Ophiostomatales</taxon>
        <taxon>Ophiostomataceae</taxon>
        <taxon>Leptographium</taxon>
    </lineage>
</organism>
<evidence type="ECO:0000313" key="4">
    <source>
        <dbReference type="EMBL" id="EFX05405.1"/>
    </source>
</evidence>
<dbReference type="InterPro" id="IPR050261">
    <property type="entry name" value="FrsA_esterase"/>
</dbReference>
<dbReference type="STRING" id="655863.F0X9Q1"/>
<dbReference type="SUPFAM" id="SSF53254">
    <property type="entry name" value="Phosphoglycerate mutase-like"/>
    <property type="match status" value="1"/>
</dbReference>
<dbReference type="Pfam" id="PF00561">
    <property type="entry name" value="Abhydrolase_1"/>
    <property type="match status" value="1"/>
</dbReference>
<dbReference type="GO" id="GO:0016788">
    <property type="term" value="F:hydrolase activity, acting on ester bonds"/>
    <property type="evidence" value="ECO:0007669"/>
    <property type="project" value="UniProtKB-ARBA"/>
</dbReference>
<evidence type="ECO:0000259" key="3">
    <source>
        <dbReference type="Pfam" id="PF00561"/>
    </source>
</evidence>
<dbReference type="Gene3D" id="3.40.50.1240">
    <property type="entry name" value="Phosphoglycerate mutase-like"/>
    <property type="match status" value="1"/>
</dbReference>
<dbReference type="InterPro" id="IPR013078">
    <property type="entry name" value="His_Pase_superF_clade-1"/>
</dbReference>
<dbReference type="InterPro" id="IPR000073">
    <property type="entry name" value="AB_hydrolase_1"/>
</dbReference>
<dbReference type="SUPFAM" id="SSF53474">
    <property type="entry name" value="alpha/beta-Hydrolases"/>
    <property type="match status" value="1"/>
</dbReference>
<dbReference type="EMBL" id="GL629735">
    <property type="protein sequence ID" value="EFX05405.1"/>
    <property type="molecule type" value="Genomic_DNA"/>
</dbReference>
<gene>
    <name evidence="4" type="ORF">CMQ_3474</name>
</gene>
<dbReference type="InterPro" id="IPR029058">
    <property type="entry name" value="AB_hydrolase_fold"/>
</dbReference>
<dbReference type="GeneID" id="25976578"/>
<accession>F0X9Q1</accession>
<evidence type="ECO:0000256" key="1">
    <source>
        <dbReference type="ARBA" id="ARBA00022801"/>
    </source>
</evidence>
<dbReference type="Proteomes" id="UP000007796">
    <property type="component" value="Unassembled WGS sequence"/>
</dbReference>
<sequence>MDHFRLTITDDITEWDYGAYEGVIPGDVNVRRKEQGLGKWNIWIEGCEGGEKPDQVKERLDRLIEQITEIQKPFIHGGPAPDVMVVAHGHILRAFVKRWLKYPMDFEFTMMMEPGAIGILSYAHHNIEERALLVGSFRLILMLRNDIAFTTTDGVVLSGWFYRPATTTVVVDQPLSCVILSHGFSAIKDMGLHGFASRFVSSLELPCLVYDHRGFGTSATGAGQPRHEILPDQQIADMQDAITYAQSRADVDSDRIAVWGSSYSGGHVLRIGAIDRRVRAVVSQVPCVDGWANYYRLVRSDFAASMSAAFADDRISRAVGKPPTTIAVVDKDPLKPSALQTPDSYVYFSGWGTHSSWQNEVTLRSIEAMRAYNPAADISRIAPTPLLMLVADNDVVAPTDLALEAYSRAHEPKELHLFPGGHFDGYVGDKFQNNVKRQIDFLQRHLPE</sequence>
<evidence type="ECO:0000313" key="5">
    <source>
        <dbReference type="Proteomes" id="UP000007796"/>
    </source>
</evidence>
<reference evidence="4 5" key="1">
    <citation type="journal article" date="2011" name="Proc. Natl. Acad. Sci. U.S.A.">
        <title>Genome and transcriptome analyses of the mountain pine beetle-fungal symbiont Grosmannia clavigera, a lodgepole pine pathogen.</title>
        <authorList>
            <person name="DiGuistini S."/>
            <person name="Wang Y."/>
            <person name="Liao N.Y."/>
            <person name="Taylor G."/>
            <person name="Tanguay P."/>
            <person name="Feau N."/>
            <person name="Henrissat B."/>
            <person name="Chan S.K."/>
            <person name="Hesse-Orce U."/>
            <person name="Alamouti S.M."/>
            <person name="Tsui C.K.M."/>
            <person name="Docking R.T."/>
            <person name="Levasseur A."/>
            <person name="Haridas S."/>
            <person name="Robertson G."/>
            <person name="Birol I."/>
            <person name="Holt R.A."/>
            <person name="Marra M.A."/>
            <person name="Hamelin R.C."/>
            <person name="Hirst M."/>
            <person name="Jones S.J.M."/>
            <person name="Bohlmann J."/>
            <person name="Breuil C."/>
        </authorList>
    </citation>
    <scope>NUCLEOTIDE SEQUENCE [LARGE SCALE GENOMIC DNA]</scope>
    <source>
        <strain evidence="5">kw1407 / UAMH 11150</strain>
    </source>
</reference>
<feature type="domain" description="AB hydrolase-1" evidence="3">
    <location>
        <begin position="178"/>
        <end position="427"/>
    </location>
</feature>
<dbReference type="Gene3D" id="1.10.10.800">
    <property type="match status" value="1"/>
</dbReference>
<evidence type="ECO:0000256" key="2">
    <source>
        <dbReference type="ARBA" id="ARBA00038115"/>
    </source>
</evidence>
<dbReference type="eggNOG" id="KOG0235">
    <property type="taxonomic scope" value="Eukaryota"/>
</dbReference>
<comment type="similarity">
    <text evidence="2">Belongs to the AB hydrolase superfamily. FUS2 hydrolase family.</text>
</comment>
<keyword evidence="5" id="KW-1185">Reference proteome</keyword>
<dbReference type="HOGENOM" id="CLU_048587_1_1_1"/>
<dbReference type="OrthoDB" id="2498029at2759"/>
<proteinExistence type="inferred from homology"/>
<protein>
    <submittedName>
        <fullName evidence="4">Peptidase s15</fullName>
    </submittedName>
</protein>
<dbReference type="PANTHER" id="PTHR22946:SF9">
    <property type="entry name" value="POLYKETIDE TRANSFERASE AF380"/>
    <property type="match status" value="1"/>
</dbReference>
<dbReference type="InParanoid" id="F0X9Q1"/>
<dbReference type="PANTHER" id="PTHR22946">
    <property type="entry name" value="DIENELACTONE HYDROLASE DOMAIN-CONTAINING PROTEIN-RELATED"/>
    <property type="match status" value="1"/>
</dbReference>
<dbReference type="Pfam" id="PF00300">
    <property type="entry name" value="His_Phos_1"/>
    <property type="match status" value="1"/>
</dbReference>
<dbReference type="AlphaFoldDB" id="F0X9Q1"/>
<dbReference type="InterPro" id="IPR029033">
    <property type="entry name" value="His_PPase_superfam"/>
</dbReference>